<protein>
    <submittedName>
        <fullName evidence="1">Uncharacterized protein</fullName>
    </submittedName>
</protein>
<accession>A0A8T3BFT3</accession>
<dbReference type="EMBL" id="JAGYWB010000009">
    <property type="protein sequence ID" value="KAI0511130.1"/>
    <property type="molecule type" value="Genomic_DNA"/>
</dbReference>
<keyword evidence="2" id="KW-1185">Reference proteome</keyword>
<dbReference type="SMR" id="A0A8T3BFT3"/>
<dbReference type="Proteomes" id="UP000829196">
    <property type="component" value="Unassembled WGS sequence"/>
</dbReference>
<evidence type="ECO:0000313" key="1">
    <source>
        <dbReference type="EMBL" id="KAI0511130.1"/>
    </source>
</evidence>
<proteinExistence type="predicted"/>
<name>A0A8T3BFT3_DENNO</name>
<sequence length="60" mass="6922">MAIPEHMSESHPIPHLTTFPKLLILLLQKIENTRKRINTTMGNIQTDRSNGGFLTDQQFF</sequence>
<evidence type="ECO:0000313" key="2">
    <source>
        <dbReference type="Proteomes" id="UP000829196"/>
    </source>
</evidence>
<organism evidence="1 2">
    <name type="scientific">Dendrobium nobile</name>
    <name type="common">Orchid</name>
    <dbReference type="NCBI Taxonomy" id="94219"/>
    <lineage>
        <taxon>Eukaryota</taxon>
        <taxon>Viridiplantae</taxon>
        <taxon>Streptophyta</taxon>
        <taxon>Embryophyta</taxon>
        <taxon>Tracheophyta</taxon>
        <taxon>Spermatophyta</taxon>
        <taxon>Magnoliopsida</taxon>
        <taxon>Liliopsida</taxon>
        <taxon>Asparagales</taxon>
        <taxon>Orchidaceae</taxon>
        <taxon>Epidendroideae</taxon>
        <taxon>Malaxideae</taxon>
        <taxon>Dendrobiinae</taxon>
        <taxon>Dendrobium</taxon>
    </lineage>
</organism>
<comment type="caution">
    <text evidence="1">The sequence shown here is derived from an EMBL/GenBank/DDBJ whole genome shotgun (WGS) entry which is preliminary data.</text>
</comment>
<dbReference type="AlphaFoldDB" id="A0A8T3BFT3"/>
<reference evidence="1" key="1">
    <citation type="journal article" date="2022" name="Front. Genet.">
        <title>Chromosome-Scale Assembly of the Dendrobium nobile Genome Provides Insights Into the Molecular Mechanism of the Biosynthesis of the Medicinal Active Ingredient of Dendrobium.</title>
        <authorList>
            <person name="Xu Q."/>
            <person name="Niu S.-C."/>
            <person name="Li K.-L."/>
            <person name="Zheng P.-J."/>
            <person name="Zhang X.-J."/>
            <person name="Jia Y."/>
            <person name="Liu Y."/>
            <person name="Niu Y.-X."/>
            <person name="Yu L.-H."/>
            <person name="Chen D.-F."/>
            <person name="Zhang G.-Q."/>
        </authorList>
    </citation>
    <scope>NUCLEOTIDE SEQUENCE</scope>
    <source>
        <tissue evidence="1">Leaf</tissue>
    </source>
</reference>
<gene>
    <name evidence="1" type="ORF">KFK09_011754</name>
</gene>